<feature type="non-terminal residue" evidence="1">
    <location>
        <position position="141"/>
    </location>
</feature>
<comment type="caution">
    <text evidence="1">The sequence shown here is derived from an EMBL/GenBank/DDBJ whole genome shotgun (WGS) entry which is preliminary data.</text>
</comment>
<dbReference type="AlphaFoldDB" id="X1VNF0"/>
<gene>
    <name evidence="1" type="ORF">S12H4_60213</name>
</gene>
<evidence type="ECO:0000313" key="1">
    <source>
        <dbReference type="EMBL" id="GAJ21312.1"/>
    </source>
</evidence>
<dbReference type="EMBL" id="BARW01039570">
    <property type="protein sequence ID" value="GAJ21312.1"/>
    <property type="molecule type" value="Genomic_DNA"/>
</dbReference>
<proteinExistence type="predicted"/>
<sequence>TAGEDESFYLKYELASEQHGKKLLFLINEIADTVKELKNAGIHNTFVHIQHPDPVIHFNMSRYLKKYCGTRHVISPVLCRDKQKSVVLSSLCLGSLFYEKIGDVILLRLPEGSAYSSDNLKSDAYSSDNLKGAVGLVKKIL</sequence>
<reference evidence="1" key="1">
    <citation type="journal article" date="2014" name="Front. Microbiol.">
        <title>High frequency of phylogenetically diverse reductive dehalogenase-homologous genes in deep subseafloor sedimentary metagenomes.</title>
        <authorList>
            <person name="Kawai M."/>
            <person name="Futagami T."/>
            <person name="Toyoda A."/>
            <person name="Takaki Y."/>
            <person name="Nishi S."/>
            <person name="Hori S."/>
            <person name="Arai W."/>
            <person name="Tsubouchi T."/>
            <person name="Morono Y."/>
            <person name="Uchiyama I."/>
            <person name="Ito T."/>
            <person name="Fujiyama A."/>
            <person name="Inagaki F."/>
            <person name="Takami H."/>
        </authorList>
    </citation>
    <scope>NUCLEOTIDE SEQUENCE</scope>
    <source>
        <strain evidence="1">Expedition CK06-06</strain>
    </source>
</reference>
<accession>X1VNF0</accession>
<protein>
    <submittedName>
        <fullName evidence="1">Uncharacterized protein</fullName>
    </submittedName>
</protein>
<organism evidence="1">
    <name type="scientific">marine sediment metagenome</name>
    <dbReference type="NCBI Taxonomy" id="412755"/>
    <lineage>
        <taxon>unclassified sequences</taxon>
        <taxon>metagenomes</taxon>
        <taxon>ecological metagenomes</taxon>
    </lineage>
</organism>
<name>X1VNF0_9ZZZZ</name>
<feature type="non-terminal residue" evidence="1">
    <location>
        <position position="1"/>
    </location>
</feature>